<reference evidence="4 5" key="1">
    <citation type="journal article" date="2016" name="Nat. Commun.">
        <title>Thousands of microbial genomes shed light on interconnected biogeochemical processes in an aquifer system.</title>
        <authorList>
            <person name="Anantharaman K."/>
            <person name="Brown C.T."/>
            <person name="Hug L.A."/>
            <person name="Sharon I."/>
            <person name="Castelle C.J."/>
            <person name="Probst A.J."/>
            <person name="Thomas B.C."/>
            <person name="Singh A."/>
            <person name="Wilkins M.J."/>
            <person name="Karaoz U."/>
            <person name="Brodie E.L."/>
            <person name="Williams K.H."/>
            <person name="Hubbard S.S."/>
            <person name="Banfield J.F."/>
        </authorList>
    </citation>
    <scope>NUCLEOTIDE SEQUENCE [LARGE SCALE GENOMIC DNA]</scope>
</reference>
<accession>A0A1G1XP97</accession>
<gene>
    <name evidence="4" type="ORF">A2Y82_05470</name>
</gene>
<evidence type="ECO:0000256" key="1">
    <source>
        <dbReference type="SAM" id="Coils"/>
    </source>
</evidence>
<feature type="coiled-coil region" evidence="1">
    <location>
        <begin position="87"/>
        <end position="155"/>
    </location>
</feature>
<feature type="transmembrane region" description="Helical" evidence="2">
    <location>
        <begin position="60"/>
        <end position="80"/>
    </location>
</feature>
<evidence type="ECO:0000256" key="3">
    <source>
        <dbReference type="SAM" id="SignalP"/>
    </source>
</evidence>
<name>A0A1G1XP97_9BACT</name>
<keyword evidence="2" id="KW-0472">Membrane</keyword>
<keyword evidence="2" id="KW-0812">Transmembrane</keyword>
<dbReference type="EMBL" id="MHHZ01000012">
    <property type="protein sequence ID" value="OGY41875.1"/>
    <property type="molecule type" value="Genomic_DNA"/>
</dbReference>
<evidence type="ECO:0000313" key="5">
    <source>
        <dbReference type="Proteomes" id="UP000176498"/>
    </source>
</evidence>
<dbReference type="Proteomes" id="UP000176498">
    <property type="component" value="Unassembled WGS sequence"/>
</dbReference>
<sequence>MKKTLIFILILVLLYCSLALFAFAQQPTNIESISSVNQVQALEKQIDLLNQMNIKILNTIYWALGGLITVFLAIVGLNFFQNFSLNKSRIEAIKDKMNNELKEELSKLQDQNKKNLESLNIKVESKIKSEVSSSLAQFKSKVDQLKDDYNDMRRESLIRRAFEHKSKKQLGYILNLTEVLELDIKKRWDFRISESLELISGCLDSAFTNSDSLTRLQKALNSLPPEYAVQKKLIEAKMKL</sequence>
<protein>
    <submittedName>
        <fullName evidence="4">Uncharacterized protein</fullName>
    </submittedName>
</protein>
<evidence type="ECO:0000256" key="2">
    <source>
        <dbReference type="SAM" id="Phobius"/>
    </source>
</evidence>
<feature type="signal peptide" evidence="3">
    <location>
        <begin position="1"/>
        <end position="24"/>
    </location>
</feature>
<feature type="chain" id="PRO_5009581375" evidence="3">
    <location>
        <begin position="25"/>
        <end position="240"/>
    </location>
</feature>
<proteinExistence type="predicted"/>
<keyword evidence="2" id="KW-1133">Transmembrane helix</keyword>
<keyword evidence="3" id="KW-0732">Signal</keyword>
<organism evidence="4 5">
    <name type="scientific">Candidatus Buchananbacteria bacterium RBG_13_36_9</name>
    <dbReference type="NCBI Taxonomy" id="1797530"/>
    <lineage>
        <taxon>Bacteria</taxon>
        <taxon>Candidatus Buchananiibacteriota</taxon>
    </lineage>
</organism>
<comment type="caution">
    <text evidence="4">The sequence shown here is derived from an EMBL/GenBank/DDBJ whole genome shotgun (WGS) entry which is preliminary data.</text>
</comment>
<dbReference type="AlphaFoldDB" id="A0A1G1XP97"/>
<evidence type="ECO:0000313" key="4">
    <source>
        <dbReference type="EMBL" id="OGY41875.1"/>
    </source>
</evidence>
<keyword evidence="1" id="KW-0175">Coiled coil</keyword>